<organism evidence="1">
    <name type="scientific">Zooxanthella nutricula</name>
    <dbReference type="NCBI Taxonomy" id="1333877"/>
    <lineage>
        <taxon>Eukaryota</taxon>
        <taxon>Sar</taxon>
        <taxon>Alveolata</taxon>
        <taxon>Dinophyceae</taxon>
        <taxon>Peridiniales</taxon>
        <taxon>Peridiniales incertae sedis</taxon>
        <taxon>Zooxanthella</taxon>
    </lineage>
</organism>
<dbReference type="GO" id="GO:0042626">
    <property type="term" value="F:ATPase-coupled transmembrane transporter activity"/>
    <property type="evidence" value="ECO:0007669"/>
    <property type="project" value="TreeGrafter"/>
</dbReference>
<evidence type="ECO:0000313" key="1">
    <source>
        <dbReference type="EMBL" id="CAD9644117.1"/>
    </source>
</evidence>
<reference evidence="1" key="1">
    <citation type="submission" date="2021-01" db="EMBL/GenBank/DDBJ databases">
        <authorList>
            <person name="Corre E."/>
            <person name="Pelletier E."/>
            <person name="Niang G."/>
            <person name="Scheremetjew M."/>
            <person name="Finn R."/>
            <person name="Kale V."/>
            <person name="Holt S."/>
            <person name="Cochrane G."/>
            <person name="Meng A."/>
            <person name="Brown T."/>
            <person name="Cohen L."/>
        </authorList>
    </citation>
    <scope>NUCLEOTIDE SEQUENCE</scope>
    <source>
        <strain evidence="1">RCC3387</strain>
    </source>
</reference>
<proteinExistence type="predicted"/>
<dbReference type="InterPro" id="IPR027417">
    <property type="entry name" value="P-loop_NTPase"/>
</dbReference>
<name>A0A7S2QJA6_9DINO</name>
<dbReference type="PANTHER" id="PTHR24221:SF590">
    <property type="entry name" value="COMPONENT LINKED WITH THE ASSEMBLY OF CYTOCHROME' TRANSPORT TRANSMEMBRANE ATP-BINDING PROTEIN ABC TRANSPORTER CYDD-RELATED"/>
    <property type="match status" value="1"/>
</dbReference>
<accession>A0A7S2QJA6</accession>
<dbReference type="InterPro" id="IPR039421">
    <property type="entry name" value="Type_1_exporter"/>
</dbReference>
<dbReference type="AlphaFoldDB" id="A0A7S2QJA6"/>
<dbReference type="PANTHER" id="PTHR24221">
    <property type="entry name" value="ATP-BINDING CASSETTE SUB-FAMILY B"/>
    <property type="match status" value="1"/>
</dbReference>
<protein>
    <recommendedName>
        <fullName evidence="2">ABC transporter domain-containing protein</fullName>
    </recommendedName>
</protein>
<gene>
    <name evidence="1" type="ORF">BRAN1462_LOCUS61939</name>
</gene>
<evidence type="ECO:0008006" key="2">
    <source>
        <dbReference type="Google" id="ProtNLM"/>
    </source>
</evidence>
<dbReference type="SUPFAM" id="SSF52540">
    <property type="entry name" value="P-loop containing nucleoside triphosphate hydrolases"/>
    <property type="match status" value="1"/>
</dbReference>
<dbReference type="Gene3D" id="3.40.50.300">
    <property type="entry name" value="P-loop containing nucleotide triphosphate hydrolases"/>
    <property type="match status" value="1"/>
</dbReference>
<dbReference type="EMBL" id="HBGW01097634">
    <property type="protein sequence ID" value="CAD9644117.1"/>
    <property type="molecule type" value="Transcribed_RNA"/>
</dbReference>
<sequence>MSLARALVREAPVLLLDEPTSALDTRTAAEVVDSVFAAGGVLPVGRPTTLVVTHSLALIKRCDKVAVLSAEGRIVQAGTFDALAAESSGPFAQILHAGELLDDTSR</sequence>